<evidence type="ECO:0000256" key="4">
    <source>
        <dbReference type="ARBA" id="ARBA00022692"/>
    </source>
</evidence>
<feature type="transmembrane region" description="Helical" evidence="10">
    <location>
        <begin position="140"/>
        <end position="163"/>
    </location>
</feature>
<keyword evidence="3 10" id="KW-0716">Sensory transduction</keyword>
<keyword evidence="8 10" id="KW-0675">Receptor</keyword>
<dbReference type="InterPro" id="IPR004117">
    <property type="entry name" value="7tm6_olfct_rcpt"/>
</dbReference>
<evidence type="ECO:0000256" key="5">
    <source>
        <dbReference type="ARBA" id="ARBA00022725"/>
    </source>
</evidence>
<dbReference type="GO" id="GO:0007165">
    <property type="term" value="P:signal transduction"/>
    <property type="evidence" value="ECO:0007669"/>
    <property type="project" value="UniProtKB-KW"/>
</dbReference>
<evidence type="ECO:0000256" key="10">
    <source>
        <dbReference type="RuleBase" id="RU351113"/>
    </source>
</evidence>
<keyword evidence="2" id="KW-1003">Cell membrane</keyword>
<feature type="transmembrane region" description="Helical" evidence="10">
    <location>
        <begin position="332"/>
        <end position="353"/>
    </location>
</feature>
<dbReference type="Pfam" id="PF02949">
    <property type="entry name" value="7tm_6"/>
    <property type="match status" value="1"/>
</dbReference>
<reference evidence="11" key="1">
    <citation type="journal article" date="2016" name="Sci. Rep.">
        <title>Identification and expression analysis of an olfactory receptor gene family in green plant bug Apolygus lucorum (Meyer-Dur).</title>
        <authorList>
            <person name="An X.K."/>
            <person name="Sun L."/>
            <person name="Liu H.W."/>
            <person name="Liu D.F."/>
            <person name="Ding Y.X."/>
            <person name="Li L.M."/>
            <person name="Zhang Y.J."/>
            <person name="Guo Y.Y."/>
        </authorList>
    </citation>
    <scope>NUCLEOTIDE SEQUENCE</scope>
</reference>
<evidence type="ECO:0000256" key="8">
    <source>
        <dbReference type="ARBA" id="ARBA00023170"/>
    </source>
</evidence>
<comment type="subcellular location">
    <subcellularLocation>
        <location evidence="1 10">Cell membrane</location>
        <topology evidence="1 10">Multi-pass membrane protein</topology>
    </subcellularLocation>
</comment>
<comment type="caution">
    <text evidence="10">Lacks conserved residue(s) required for the propagation of feature annotation.</text>
</comment>
<feature type="transmembrane region" description="Helical" evidence="10">
    <location>
        <begin position="81"/>
        <end position="99"/>
    </location>
</feature>
<evidence type="ECO:0000256" key="3">
    <source>
        <dbReference type="ARBA" id="ARBA00022606"/>
    </source>
</evidence>
<comment type="similarity">
    <text evidence="10">Belongs to the insect chemoreceptor superfamily. Heteromeric odorant receptor channel (TC 1.A.69) family.</text>
</comment>
<name>A0A1Q1NIK9_APOLU</name>
<keyword evidence="7 10" id="KW-0472">Membrane</keyword>
<keyword evidence="6 10" id="KW-1133">Transmembrane helix</keyword>
<evidence type="ECO:0000256" key="2">
    <source>
        <dbReference type="ARBA" id="ARBA00022475"/>
    </source>
</evidence>
<dbReference type="AlphaFoldDB" id="A0A1Q1NIK9"/>
<accession>A0A1Q1NIK9</accession>
<protein>
    <recommendedName>
        <fullName evidence="10">Odorant receptor</fullName>
    </recommendedName>
</protein>
<feature type="transmembrane region" description="Helical" evidence="10">
    <location>
        <begin position="195"/>
        <end position="214"/>
    </location>
</feature>
<evidence type="ECO:0000313" key="11">
    <source>
        <dbReference type="EMBL" id="AQM56103.1"/>
    </source>
</evidence>
<gene>
    <name evidence="11" type="primary">OR97</name>
</gene>
<dbReference type="PANTHER" id="PTHR21137">
    <property type="entry name" value="ODORANT RECEPTOR"/>
    <property type="match status" value="1"/>
</dbReference>
<dbReference type="GO" id="GO:0005549">
    <property type="term" value="F:odorant binding"/>
    <property type="evidence" value="ECO:0007669"/>
    <property type="project" value="InterPro"/>
</dbReference>
<evidence type="ECO:0000256" key="1">
    <source>
        <dbReference type="ARBA" id="ARBA00004651"/>
    </source>
</evidence>
<keyword evidence="9 10" id="KW-0807">Transducer</keyword>
<proteinExistence type="evidence at transcript level"/>
<sequence>MVKLFDELAEQEDEELMGVYEKLYGPALQLSLLFPSWKRENLYKTFGIILVYTVTLLVHFYVLSVSVVMLRDDFEAACLAFHYWLIFVMVFLSLALINMDRRTFSFAHRCLARDMGNYAAGRIYSESKPLALEARKKKELFRFLVLPGMVVILAAALLVVPYLKKINNPPHYNAYGVNMNLPLATHYPFPTDHGILHGVVVLGQLSAAFSLAVIVVSLELLLFRVSQAIIFEFKILQYALETLFERSERLFFQLHPDYYGKLSHMNSNYQKCITRCIQDCVKHHYKIQELLQAYEYVLKWPAALGYGIGTGVIGLGLVTLLMAKEKGNLENVVIFSLLIVAEVLNMYIVSVFGEDITTESAAVRDELYFIEWYKLNIPNRRMMLNFQVGITNPVIVKAGGLVALCMDTFSSIMNTSYSFFNLMNANPLDGNK</sequence>
<evidence type="ECO:0000256" key="7">
    <source>
        <dbReference type="ARBA" id="ARBA00023136"/>
    </source>
</evidence>
<dbReference type="EMBL" id="KU958274">
    <property type="protein sequence ID" value="AQM56103.1"/>
    <property type="molecule type" value="mRNA"/>
</dbReference>
<feature type="transmembrane region" description="Helical" evidence="10">
    <location>
        <begin position="303"/>
        <end position="323"/>
    </location>
</feature>
<keyword evidence="4 10" id="KW-0812">Transmembrane</keyword>
<evidence type="ECO:0000256" key="9">
    <source>
        <dbReference type="ARBA" id="ARBA00023224"/>
    </source>
</evidence>
<feature type="transmembrane region" description="Helical" evidence="10">
    <location>
        <begin position="46"/>
        <end position="69"/>
    </location>
</feature>
<dbReference type="PANTHER" id="PTHR21137:SF35">
    <property type="entry name" value="ODORANT RECEPTOR 19A-RELATED"/>
    <property type="match status" value="1"/>
</dbReference>
<reference evidence="11" key="2">
    <citation type="submission" date="2016-03" db="EMBL/GenBank/DDBJ databases">
        <authorList>
            <person name="Ploux O."/>
        </authorList>
    </citation>
    <scope>NUCLEOTIDE SEQUENCE</scope>
</reference>
<evidence type="ECO:0000256" key="6">
    <source>
        <dbReference type="ARBA" id="ARBA00022989"/>
    </source>
</evidence>
<dbReference type="GO" id="GO:0004984">
    <property type="term" value="F:olfactory receptor activity"/>
    <property type="evidence" value="ECO:0007669"/>
    <property type="project" value="InterPro"/>
</dbReference>
<dbReference type="GO" id="GO:0005886">
    <property type="term" value="C:plasma membrane"/>
    <property type="evidence" value="ECO:0007669"/>
    <property type="project" value="UniProtKB-SubCell"/>
</dbReference>
<keyword evidence="5 10" id="KW-0552">Olfaction</keyword>
<organism evidence="11">
    <name type="scientific">Apolygus lucorum</name>
    <name type="common">Small green plant bug</name>
    <name type="synonym">Lygocoris lucorum</name>
    <dbReference type="NCBI Taxonomy" id="248454"/>
    <lineage>
        <taxon>Eukaryota</taxon>
        <taxon>Metazoa</taxon>
        <taxon>Ecdysozoa</taxon>
        <taxon>Arthropoda</taxon>
        <taxon>Hexapoda</taxon>
        <taxon>Insecta</taxon>
        <taxon>Pterygota</taxon>
        <taxon>Neoptera</taxon>
        <taxon>Paraneoptera</taxon>
        <taxon>Hemiptera</taxon>
        <taxon>Heteroptera</taxon>
        <taxon>Panheteroptera</taxon>
        <taxon>Cimicomorpha</taxon>
        <taxon>Miridae</taxon>
        <taxon>Mirini</taxon>
        <taxon>Apolygus</taxon>
    </lineage>
</organism>